<dbReference type="GeneID" id="112415854"/>
<keyword evidence="2" id="KW-1185">Reference proteome</keyword>
<gene>
    <name evidence="3" type="primary">LOC112415854</name>
</gene>
<protein>
    <submittedName>
        <fullName evidence="3">Basic proline-rich protein-like</fullName>
    </submittedName>
</protein>
<proteinExistence type="predicted"/>
<feature type="compositionally biased region" description="Pro residues" evidence="1">
    <location>
        <begin position="191"/>
        <end position="204"/>
    </location>
</feature>
<dbReference type="RefSeq" id="XP_024624800.1">
    <property type="nucleotide sequence ID" value="XM_024769032.1"/>
</dbReference>
<accession>A0A341DDF5</accession>
<organism evidence="2 3">
    <name type="scientific">Neophocaena asiaeorientalis asiaeorientalis</name>
    <name type="common">Yangtze finless porpoise</name>
    <name type="synonym">Neophocaena phocaenoides subsp. asiaeorientalis</name>
    <dbReference type="NCBI Taxonomy" id="1706337"/>
    <lineage>
        <taxon>Eukaryota</taxon>
        <taxon>Metazoa</taxon>
        <taxon>Chordata</taxon>
        <taxon>Craniata</taxon>
        <taxon>Vertebrata</taxon>
        <taxon>Euteleostomi</taxon>
        <taxon>Mammalia</taxon>
        <taxon>Eutheria</taxon>
        <taxon>Laurasiatheria</taxon>
        <taxon>Artiodactyla</taxon>
        <taxon>Whippomorpha</taxon>
        <taxon>Cetacea</taxon>
        <taxon>Odontoceti</taxon>
        <taxon>Phocoenidae</taxon>
        <taxon>Neophocaena</taxon>
    </lineage>
</organism>
<name>A0A341DDF5_NEOAA</name>
<feature type="region of interest" description="Disordered" evidence="1">
    <location>
        <begin position="24"/>
        <end position="214"/>
    </location>
</feature>
<dbReference type="AlphaFoldDB" id="A0A341DDF5"/>
<feature type="compositionally biased region" description="Basic residues" evidence="1">
    <location>
        <begin position="68"/>
        <end position="88"/>
    </location>
</feature>
<feature type="compositionally biased region" description="Low complexity" evidence="1">
    <location>
        <begin position="89"/>
        <end position="112"/>
    </location>
</feature>
<sequence length="253" mass="26964">MMMSILGFSKFPGSDASVPRFTVRARQTDGGYPTRNAQSTSRSGCKPFYLRVGQARVRKAALSERPPRRQRSRLRGRRRGKGAQRGRAARPALRGALLRGRNALPNTASVPGTRPPTSDPGGPDPSPSAGDGSLPARPTRPPGRHAPSAPKLRKPPGDAARGAAGRGAASPGHGVPPRPPASGLSSRRPRPGSPPARPHSPPGQPSTRHPRRQAWALLLIEEHTLQQKKCGNGPMLMEFTGVTMFLTTLKKLD</sequence>
<dbReference type="KEGG" id="nasi:112415854"/>
<evidence type="ECO:0000313" key="3">
    <source>
        <dbReference type="RefSeq" id="XP_024624800.1"/>
    </source>
</evidence>
<evidence type="ECO:0000256" key="1">
    <source>
        <dbReference type="SAM" id="MobiDB-lite"/>
    </source>
</evidence>
<reference evidence="3" key="1">
    <citation type="submission" date="2025-08" db="UniProtKB">
        <authorList>
            <consortium name="RefSeq"/>
        </authorList>
    </citation>
    <scope>IDENTIFICATION</scope>
    <source>
        <tissue evidence="3">Meat</tissue>
    </source>
</reference>
<feature type="compositionally biased region" description="Pro residues" evidence="1">
    <location>
        <begin position="113"/>
        <end position="126"/>
    </location>
</feature>
<dbReference type="Proteomes" id="UP000252040">
    <property type="component" value="Unplaced"/>
</dbReference>
<feature type="compositionally biased region" description="Low complexity" evidence="1">
    <location>
        <begin position="127"/>
        <end position="136"/>
    </location>
</feature>
<dbReference type="InParanoid" id="A0A341DDF5"/>
<evidence type="ECO:0000313" key="2">
    <source>
        <dbReference type="Proteomes" id="UP000252040"/>
    </source>
</evidence>
<feature type="compositionally biased region" description="Low complexity" evidence="1">
    <location>
        <begin position="157"/>
        <end position="173"/>
    </location>
</feature>